<dbReference type="PANTHER" id="PTHR30348">
    <property type="entry name" value="UNCHARACTERIZED PROTEIN YECE"/>
    <property type="match status" value="1"/>
</dbReference>
<dbReference type="SUPFAM" id="SSF117396">
    <property type="entry name" value="TM1631-like"/>
    <property type="match status" value="1"/>
</dbReference>
<dbReference type="Proteomes" id="UP001203058">
    <property type="component" value="Unassembled WGS sequence"/>
</dbReference>
<dbReference type="RefSeq" id="WP_241445865.1">
    <property type="nucleotide sequence ID" value="NZ_JAKZHW010000001.1"/>
</dbReference>
<proteinExistence type="predicted"/>
<organism evidence="1 2">
    <name type="scientific">Sphingomonas telluris</name>
    <dbReference type="NCBI Taxonomy" id="2907998"/>
    <lineage>
        <taxon>Bacteria</taxon>
        <taxon>Pseudomonadati</taxon>
        <taxon>Pseudomonadota</taxon>
        <taxon>Alphaproteobacteria</taxon>
        <taxon>Sphingomonadales</taxon>
        <taxon>Sphingomonadaceae</taxon>
        <taxon>Sphingomonas</taxon>
    </lineage>
</organism>
<dbReference type="Gene3D" id="3.20.20.410">
    <property type="entry name" value="Protein of unknown function UPF0759"/>
    <property type="match status" value="1"/>
</dbReference>
<comment type="caution">
    <text evidence="1">The sequence shown here is derived from an EMBL/GenBank/DDBJ whole genome shotgun (WGS) entry which is preliminary data.</text>
</comment>
<protein>
    <submittedName>
        <fullName evidence="1">DUF72 domain-containing protein</fullName>
    </submittedName>
</protein>
<gene>
    <name evidence="1" type="ORF">LZ016_03460</name>
</gene>
<dbReference type="InterPro" id="IPR002763">
    <property type="entry name" value="DUF72"/>
</dbReference>
<dbReference type="InterPro" id="IPR036520">
    <property type="entry name" value="UPF0759_sf"/>
</dbReference>
<dbReference type="Pfam" id="PF01904">
    <property type="entry name" value="DUF72"/>
    <property type="match status" value="1"/>
</dbReference>
<accession>A0ABS9VJM5</accession>
<reference evidence="1 2" key="1">
    <citation type="submission" date="2022-03" db="EMBL/GenBank/DDBJ databases">
        <authorList>
            <person name="Jo J.-H."/>
            <person name="Im W.-T."/>
        </authorList>
    </citation>
    <scope>NUCLEOTIDE SEQUENCE [LARGE SCALE GENOMIC DNA]</scope>
    <source>
        <strain evidence="1 2">SM33</strain>
    </source>
</reference>
<sequence>MFEAATMQATTVSNDRGRTIHVGCSGWVYKHWRGLLYPEGLPQKRWFERYAEDFDTVEINASFYRVPLASTFEGWREKAPAGFRYAVKVNRFITHMKKLLGCEDALQQFIDLARPLGPALGPLLYQLPPSLHKDLPRLEAFLNLLPTDLEHVFEFRHKSWYEEDVRALLDRYGVGFVAHDLKGLVSPRWASGRTAYVRFHGAGGKYWGRYSDEALLEWSDWILDQSSRGRSVWCYFNNDIHGHAIEDARTLKSMVGQLAR</sequence>
<dbReference type="PANTHER" id="PTHR30348:SF4">
    <property type="entry name" value="DUF72 DOMAIN-CONTAINING PROTEIN"/>
    <property type="match status" value="1"/>
</dbReference>
<evidence type="ECO:0000313" key="1">
    <source>
        <dbReference type="EMBL" id="MCH8615160.1"/>
    </source>
</evidence>
<name>A0ABS9VJM5_9SPHN</name>
<dbReference type="EMBL" id="JAKZHW010000001">
    <property type="protein sequence ID" value="MCH8615160.1"/>
    <property type="molecule type" value="Genomic_DNA"/>
</dbReference>
<evidence type="ECO:0000313" key="2">
    <source>
        <dbReference type="Proteomes" id="UP001203058"/>
    </source>
</evidence>
<keyword evidence="2" id="KW-1185">Reference proteome</keyword>